<dbReference type="InterPro" id="IPR040256">
    <property type="entry name" value="At4g02000-like"/>
</dbReference>
<organism evidence="1 2">
    <name type="scientific">Carnegiea gigantea</name>
    <dbReference type="NCBI Taxonomy" id="171969"/>
    <lineage>
        <taxon>Eukaryota</taxon>
        <taxon>Viridiplantae</taxon>
        <taxon>Streptophyta</taxon>
        <taxon>Embryophyta</taxon>
        <taxon>Tracheophyta</taxon>
        <taxon>Spermatophyta</taxon>
        <taxon>Magnoliopsida</taxon>
        <taxon>eudicotyledons</taxon>
        <taxon>Gunneridae</taxon>
        <taxon>Pentapetalae</taxon>
        <taxon>Caryophyllales</taxon>
        <taxon>Cactineae</taxon>
        <taxon>Cactaceae</taxon>
        <taxon>Cactoideae</taxon>
        <taxon>Echinocereeae</taxon>
        <taxon>Carnegiea</taxon>
    </lineage>
</organism>
<sequence>MQREVYFFYWKPFLVKPRNQEMDINTETISFLPIWVQFSNLDINFCKIRSILGIPIKTDKYTKQKTLLKYARLLIDISLDDAFPVYIEFFNDHNVLGRQQVKYEWKPTKCGHCRMFRHSEDECRKKTMVRKEWRVVQRQVNSLPISKERRFNNIALCTWNIRSLNWPNKHENIKVFLQVNKVAFVGLLTKEVQEKNADMKQTILGMELPTQLQSEYKRKNMGCLRPSMYTVQIVAMFDQFIHCKAT</sequence>
<protein>
    <recommendedName>
        <fullName evidence="3">DUF4283 domain-containing protein</fullName>
    </recommendedName>
</protein>
<dbReference type="OrthoDB" id="1939300at2759"/>
<evidence type="ECO:0000313" key="1">
    <source>
        <dbReference type="EMBL" id="KAJ8420198.1"/>
    </source>
</evidence>
<name>A0A9Q1JIG2_9CARY</name>
<dbReference type="PANTHER" id="PTHR31286">
    <property type="entry name" value="GLYCINE-RICH CELL WALL STRUCTURAL PROTEIN 1.8-LIKE"/>
    <property type="match status" value="1"/>
</dbReference>
<dbReference type="EMBL" id="JAKOGI010003736">
    <property type="protein sequence ID" value="KAJ8420198.1"/>
    <property type="molecule type" value="Genomic_DNA"/>
</dbReference>
<reference evidence="1" key="1">
    <citation type="submission" date="2022-04" db="EMBL/GenBank/DDBJ databases">
        <title>Carnegiea gigantea Genome sequencing and assembly v2.</title>
        <authorList>
            <person name="Copetti D."/>
            <person name="Sanderson M.J."/>
            <person name="Burquez A."/>
            <person name="Wojciechowski M.F."/>
        </authorList>
    </citation>
    <scope>NUCLEOTIDE SEQUENCE</scope>
    <source>
        <strain evidence="1">SGP5-SGP5p</strain>
        <tissue evidence="1">Aerial part</tissue>
    </source>
</reference>
<dbReference type="PANTHER" id="PTHR31286:SF165">
    <property type="entry name" value="DUF4283 DOMAIN-CONTAINING PROTEIN"/>
    <property type="match status" value="1"/>
</dbReference>
<comment type="caution">
    <text evidence="1">The sequence shown here is derived from an EMBL/GenBank/DDBJ whole genome shotgun (WGS) entry which is preliminary data.</text>
</comment>
<gene>
    <name evidence="1" type="ORF">Cgig2_028421</name>
</gene>
<evidence type="ECO:0008006" key="3">
    <source>
        <dbReference type="Google" id="ProtNLM"/>
    </source>
</evidence>
<dbReference type="Proteomes" id="UP001153076">
    <property type="component" value="Unassembled WGS sequence"/>
</dbReference>
<keyword evidence="2" id="KW-1185">Reference proteome</keyword>
<accession>A0A9Q1JIG2</accession>
<proteinExistence type="predicted"/>
<evidence type="ECO:0000313" key="2">
    <source>
        <dbReference type="Proteomes" id="UP001153076"/>
    </source>
</evidence>
<dbReference type="AlphaFoldDB" id="A0A9Q1JIG2"/>